<dbReference type="OMA" id="IFDQDQM"/>
<dbReference type="GeneID" id="93082959"/>
<dbReference type="Proteomes" id="UP000587477">
    <property type="component" value="Chromosome"/>
</dbReference>
<dbReference type="RefSeq" id="WP_007409608.1">
    <property type="nucleotide sequence ID" value="NZ_AP018402.1"/>
</dbReference>
<gene>
    <name evidence="1" type="ORF">BACVE_000210</name>
</gene>
<dbReference type="KEGG" id="bmp:NG74_01435"/>
<dbReference type="EMBL" id="CP063687">
    <property type="protein sequence ID" value="QOY25282.1"/>
    <property type="molecule type" value="Genomic_DNA"/>
</dbReference>
<protein>
    <submittedName>
        <fullName evidence="1">Uncharacterized protein</fullName>
    </submittedName>
</protein>
<dbReference type="AlphaFoldDB" id="A0A172XHU4"/>
<evidence type="ECO:0000313" key="1">
    <source>
        <dbReference type="EMBL" id="QOY25282.1"/>
    </source>
</evidence>
<evidence type="ECO:0000313" key="2">
    <source>
        <dbReference type="Proteomes" id="UP000587477"/>
    </source>
</evidence>
<reference evidence="2" key="1">
    <citation type="submission" date="2020-10" db="EMBL/GenBank/DDBJ databases">
        <title>Complete genome sequence of Bacillus velezensis NST6.</title>
        <authorList>
            <person name="Choi J."/>
        </authorList>
    </citation>
    <scope>NUCLEOTIDE SEQUENCE [LARGE SCALE GENOMIC DNA]</scope>
    <source>
        <strain evidence="2">NST6</strain>
    </source>
</reference>
<proteinExistence type="predicted"/>
<organism evidence="1 2">
    <name type="scientific">Bacillus velezensis</name>
    <dbReference type="NCBI Taxonomy" id="492670"/>
    <lineage>
        <taxon>Bacteria</taxon>
        <taxon>Bacillati</taxon>
        <taxon>Bacillota</taxon>
        <taxon>Bacilli</taxon>
        <taxon>Bacillales</taxon>
        <taxon>Bacillaceae</taxon>
        <taxon>Bacillus</taxon>
        <taxon>Bacillus amyloliquefaciens group</taxon>
    </lineage>
</organism>
<name>A0A172XHU4_BACVE</name>
<accession>A0A172XHU4</accession>
<sequence length="53" mass="6275">MGTVVIFDQDQMTVLEDISKTAYLQMKKEAKERPDKPAPYILWREDVSFEYGY</sequence>